<evidence type="ECO:0000313" key="1">
    <source>
        <dbReference type="EMBL" id="QDU87287.1"/>
    </source>
</evidence>
<sequence>MARKPVIILTEQSRSSKAGRRQSGAIALCRIAALALVLLSLAGETVAEVHFPKPDKHAGIRVAARSASKSIEGEYEVWRLEGDVTIGQDASLVAGREAVVWIDRAEKFDVPTRVIAYVEGASEAPVRIELLGEDGKTPLARQQAPHWFGRLESIGGLTWDTPPPGDGRVQGSSVHARGRALMQADSQLTASAAQPRLDTQVAPAQFAPLAPPPSPAVANAGGFRRVQLFGRGVSTQLESRQLAAGETAVVLSGGVNIVVEGIQAAGLPGALGPIDTIDLETDRAVIWTAGAEALAGGSFEQSEDVPMEIYMEGNIVFRQGERTVYANRMYYDVRRRIGVVLDAELLTPLPEVGGYQYRGLVRLKAGAIRQLDESRFIATDALVTTSRLEEPSYDFSSKSIAFTDTQRPQFNPATGLTTYDHEQLAESRGNVVHVGGWPVFYWPTIATDLTEPTFYIKSAAFRSDSVFGVQAIVDLDVYQLLGAERVPGTDWTLSLDYLNERGFGHGTGFDYNVGSFLGVEGPARGIADFWGIKDEGKDNLGLGERSVTPEASYRFRTFLNHQQQLVGGLLDGWTTQGEIGWLSDRTFLEQYYESDWDNNKDELTGVRLKRLRENRSLSIEAYGRVNDFFTQTQWLPRLDHNIIGQDLLGETLSWSGHSSIGYADIGIVSTPTSPELLASFERFPWEQPSGGSLSGERLVTRQELSLPIDAAPFKVVPYVMGEAYHTGQDLSGNDLDRLYLNTGVRASIPFVAVNPHVRDPLFNLNGLAHKVVFDVEASYADADQNYEQLPLYDDIDDDSVDEIRRRYFFAPFSGPLAGLYVPGNPSSIDPRFDPRRYYIRSGNQNWVTAPSSELVDDLTTVRFGMRHRLQTKRGGAGREHIVDWVTLDANFTIFPEANRDNFGEDFGLFDYDFRWHVGDRLTVVSDGFADTFEQGLRTASAGVLLGRPTRGNLYLGYRTVQGPVVADLISATLNYRLGPKWIGSAAAVIDLGDAGNIGQSFALSRIGESLITTLGATVDQSKGTVGFRLQVEPRFLPRLSASRRTGIDIPPAGAYGLE</sequence>
<accession>A0A518D734</accession>
<keyword evidence="2" id="KW-1185">Reference proteome</keyword>
<dbReference type="KEGG" id="pnd:Pla175_06460"/>
<dbReference type="OrthoDB" id="251461at2"/>
<reference evidence="1 2" key="1">
    <citation type="submission" date="2019-02" db="EMBL/GenBank/DDBJ databases">
        <title>Deep-cultivation of Planctomycetes and their phenomic and genomic characterization uncovers novel biology.</title>
        <authorList>
            <person name="Wiegand S."/>
            <person name="Jogler M."/>
            <person name="Boedeker C."/>
            <person name="Pinto D."/>
            <person name="Vollmers J."/>
            <person name="Rivas-Marin E."/>
            <person name="Kohn T."/>
            <person name="Peeters S.H."/>
            <person name="Heuer A."/>
            <person name="Rast P."/>
            <person name="Oberbeckmann S."/>
            <person name="Bunk B."/>
            <person name="Jeske O."/>
            <person name="Meyerdierks A."/>
            <person name="Storesund J.E."/>
            <person name="Kallscheuer N."/>
            <person name="Luecker S."/>
            <person name="Lage O.M."/>
            <person name="Pohl T."/>
            <person name="Merkel B.J."/>
            <person name="Hornburger P."/>
            <person name="Mueller R.-W."/>
            <person name="Bruemmer F."/>
            <person name="Labrenz M."/>
            <person name="Spormann A.M."/>
            <person name="Op den Camp H."/>
            <person name="Overmann J."/>
            <person name="Amann R."/>
            <person name="Jetten M.S.M."/>
            <person name="Mascher T."/>
            <person name="Medema M.H."/>
            <person name="Devos D.P."/>
            <person name="Kaster A.-K."/>
            <person name="Ovreas L."/>
            <person name="Rohde M."/>
            <person name="Galperin M.Y."/>
            <person name="Jogler C."/>
        </authorList>
    </citation>
    <scope>NUCLEOTIDE SEQUENCE [LARGE SCALE GENOMIC DNA]</scope>
    <source>
        <strain evidence="1 2">Pla175</strain>
    </source>
</reference>
<dbReference type="AlphaFoldDB" id="A0A518D734"/>
<organism evidence="1 2">
    <name type="scientific">Pirellulimonas nuda</name>
    <dbReference type="NCBI Taxonomy" id="2528009"/>
    <lineage>
        <taxon>Bacteria</taxon>
        <taxon>Pseudomonadati</taxon>
        <taxon>Planctomycetota</taxon>
        <taxon>Planctomycetia</taxon>
        <taxon>Pirellulales</taxon>
        <taxon>Lacipirellulaceae</taxon>
        <taxon>Pirellulimonas</taxon>
    </lineage>
</organism>
<protein>
    <submittedName>
        <fullName evidence="1">LPS-assembly protein LptD</fullName>
    </submittedName>
</protein>
<dbReference type="Proteomes" id="UP000317429">
    <property type="component" value="Chromosome"/>
</dbReference>
<dbReference type="EMBL" id="CP036291">
    <property type="protein sequence ID" value="QDU87287.1"/>
    <property type="molecule type" value="Genomic_DNA"/>
</dbReference>
<name>A0A518D734_9BACT</name>
<proteinExistence type="predicted"/>
<gene>
    <name evidence="1" type="primary">lptD</name>
    <name evidence="1" type="ORF">Pla175_06460</name>
</gene>
<evidence type="ECO:0000313" key="2">
    <source>
        <dbReference type="Proteomes" id="UP000317429"/>
    </source>
</evidence>
<dbReference type="RefSeq" id="WP_145281257.1">
    <property type="nucleotide sequence ID" value="NZ_CP036291.1"/>
</dbReference>